<sequence length="359" mass="39565">MSAEITKVLVTGASGYIAAHVVQQLLKAGYSVRGTVRSLKNEQKVKPLQELCPDAAHPLELVEADLNDPDCWDKAVEGCSHVMHTASPFPASKPKDPEKEIIRPAVDGALSVLAACAKNHVKRVVLTSSIAAVSGGIGDPSRPNHVFSEVDWTNPDEENIDTYVKSKTLAERAAWDFVEKLSDEDRFELATINPGYVVGPVLSGGDATSMEIPRRLMQREMPMIVKLFMVVCDVRDVAQAHVNAMTVPEAAGNRHLVTSGGMWMKEMAQALDEEFRDQGYSIPLTEAPNFLVSVFGVFDGSLKMIRPMLGITQKVDNARLRNILGIEPIDMKKSFVDMAYSMIERGFIKKSKKYRPREP</sequence>
<dbReference type="InterPro" id="IPR001509">
    <property type="entry name" value="Epimerase_deHydtase"/>
</dbReference>
<accession>R7TDK6</accession>
<dbReference type="FunFam" id="3.40.50.720:FF:000336">
    <property type="entry name" value="Aldehyde reductase"/>
    <property type="match status" value="1"/>
</dbReference>
<dbReference type="STRING" id="283909.R7TDK6"/>
<dbReference type="SUPFAM" id="SSF51735">
    <property type="entry name" value="NAD(P)-binding Rossmann-fold domains"/>
    <property type="match status" value="1"/>
</dbReference>
<dbReference type="AlphaFoldDB" id="R7TDK6"/>
<dbReference type="InterPro" id="IPR036291">
    <property type="entry name" value="NAD(P)-bd_dom_sf"/>
</dbReference>
<dbReference type="Gene3D" id="3.40.50.720">
    <property type="entry name" value="NAD(P)-binding Rossmann-like Domain"/>
    <property type="match status" value="1"/>
</dbReference>
<dbReference type="Proteomes" id="UP000014760">
    <property type="component" value="Unassembled WGS sequence"/>
</dbReference>
<reference evidence="4 6" key="2">
    <citation type="journal article" date="2013" name="Nature">
        <title>Insights into bilaterian evolution from three spiralian genomes.</title>
        <authorList>
            <person name="Simakov O."/>
            <person name="Marletaz F."/>
            <person name="Cho S.J."/>
            <person name="Edsinger-Gonzales E."/>
            <person name="Havlak P."/>
            <person name="Hellsten U."/>
            <person name="Kuo D.H."/>
            <person name="Larsson T."/>
            <person name="Lv J."/>
            <person name="Arendt D."/>
            <person name="Savage R."/>
            <person name="Osoegawa K."/>
            <person name="de Jong P."/>
            <person name="Grimwood J."/>
            <person name="Chapman J.A."/>
            <person name="Shapiro H."/>
            <person name="Aerts A."/>
            <person name="Otillar R.P."/>
            <person name="Terry A.Y."/>
            <person name="Boore J.L."/>
            <person name="Grigoriev I.V."/>
            <person name="Lindberg D.R."/>
            <person name="Seaver E.C."/>
            <person name="Weisblat D.A."/>
            <person name="Putnam N.H."/>
            <person name="Rokhsar D.S."/>
        </authorList>
    </citation>
    <scope>NUCLEOTIDE SEQUENCE</scope>
    <source>
        <strain evidence="4 6">I ESC-2004</strain>
    </source>
</reference>
<dbReference type="OMA" id="QGQMKEK"/>
<evidence type="ECO:0000259" key="3">
    <source>
        <dbReference type="Pfam" id="PF01370"/>
    </source>
</evidence>
<evidence type="ECO:0000313" key="6">
    <source>
        <dbReference type="Proteomes" id="UP000014760"/>
    </source>
</evidence>
<dbReference type="Pfam" id="PF01370">
    <property type="entry name" value="Epimerase"/>
    <property type="match status" value="1"/>
</dbReference>
<dbReference type="CDD" id="cd05227">
    <property type="entry name" value="AR_SDR_e"/>
    <property type="match status" value="1"/>
</dbReference>
<reference evidence="6" key="1">
    <citation type="submission" date="2012-12" db="EMBL/GenBank/DDBJ databases">
        <authorList>
            <person name="Hellsten U."/>
            <person name="Grimwood J."/>
            <person name="Chapman J.A."/>
            <person name="Shapiro H."/>
            <person name="Aerts A."/>
            <person name="Otillar R.P."/>
            <person name="Terry A.Y."/>
            <person name="Boore J.L."/>
            <person name="Simakov O."/>
            <person name="Marletaz F."/>
            <person name="Cho S.-J."/>
            <person name="Edsinger-Gonzales E."/>
            <person name="Havlak P."/>
            <person name="Kuo D.-H."/>
            <person name="Larsson T."/>
            <person name="Lv J."/>
            <person name="Arendt D."/>
            <person name="Savage R."/>
            <person name="Osoegawa K."/>
            <person name="de Jong P."/>
            <person name="Lindberg D.R."/>
            <person name="Seaver E.C."/>
            <person name="Weisblat D.A."/>
            <person name="Putnam N.H."/>
            <person name="Grigoriev I.V."/>
            <person name="Rokhsar D.S."/>
        </authorList>
    </citation>
    <scope>NUCLEOTIDE SEQUENCE</scope>
    <source>
        <strain evidence="6">I ESC-2004</strain>
    </source>
</reference>
<dbReference type="EMBL" id="AMQN01013610">
    <property type="status" value="NOT_ANNOTATED_CDS"/>
    <property type="molecule type" value="Genomic_DNA"/>
</dbReference>
<feature type="domain" description="NAD-dependent epimerase/dehydratase" evidence="3">
    <location>
        <begin position="8"/>
        <end position="253"/>
    </location>
</feature>
<dbReference type="OrthoDB" id="2735536at2759"/>
<dbReference type="PANTHER" id="PTHR10366">
    <property type="entry name" value="NAD DEPENDENT EPIMERASE/DEHYDRATASE"/>
    <property type="match status" value="1"/>
</dbReference>
<evidence type="ECO:0000256" key="1">
    <source>
        <dbReference type="ARBA" id="ARBA00023002"/>
    </source>
</evidence>
<name>R7TDK6_CAPTE</name>
<keyword evidence="1" id="KW-0560">Oxidoreductase</keyword>
<evidence type="ECO:0000256" key="2">
    <source>
        <dbReference type="ARBA" id="ARBA00023445"/>
    </source>
</evidence>
<protein>
    <recommendedName>
        <fullName evidence="3">NAD-dependent epimerase/dehydratase domain-containing protein</fullName>
    </recommendedName>
</protein>
<dbReference type="PANTHER" id="PTHR10366:SF564">
    <property type="entry name" value="STEROL-4-ALPHA-CARBOXYLATE 3-DEHYDROGENASE, DECARBOXYLATING"/>
    <property type="match status" value="1"/>
</dbReference>
<evidence type="ECO:0000313" key="5">
    <source>
        <dbReference type="EnsemblMetazoa" id="CapteP220641"/>
    </source>
</evidence>
<organism evidence="4">
    <name type="scientific">Capitella teleta</name>
    <name type="common">Polychaete worm</name>
    <dbReference type="NCBI Taxonomy" id="283909"/>
    <lineage>
        <taxon>Eukaryota</taxon>
        <taxon>Metazoa</taxon>
        <taxon>Spiralia</taxon>
        <taxon>Lophotrochozoa</taxon>
        <taxon>Annelida</taxon>
        <taxon>Polychaeta</taxon>
        <taxon>Sedentaria</taxon>
        <taxon>Scolecida</taxon>
        <taxon>Capitellidae</taxon>
        <taxon>Capitella</taxon>
    </lineage>
</organism>
<dbReference type="GO" id="GO:0016616">
    <property type="term" value="F:oxidoreductase activity, acting on the CH-OH group of donors, NAD or NADP as acceptor"/>
    <property type="evidence" value="ECO:0007669"/>
    <property type="project" value="TreeGrafter"/>
</dbReference>
<dbReference type="HOGENOM" id="CLU_007383_9_2_1"/>
<dbReference type="EnsemblMetazoa" id="CapteT220641">
    <property type="protein sequence ID" value="CapteP220641"/>
    <property type="gene ID" value="CapteG220641"/>
</dbReference>
<evidence type="ECO:0000313" key="4">
    <source>
        <dbReference type="EMBL" id="ELT91798.1"/>
    </source>
</evidence>
<comment type="similarity">
    <text evidence="2">Belongs to the NAD(P)-dependent epimerase/dehydratase family. Dihydroflavonol-4-reductase subfamily.</text>
</comment>
<keyword evidence="6" id="KW-1185">Reference proteome</keyword>
<proteinExistence type="inferred from homology"/>
<reference evidence="5" key="3">
    <citation type="submission" date="2015-06" db="UniProtKB">
        <authorList>
            <consortium name="EnsemblMetazoa"/>
        </authorList>
    </citation>
    <scope>IDENTIFICATION</scope>
</reference>
<dbReference type="EMBL" id="KB310340">
    <property type="protein sequence ID" value="ELT91798.1"/>
    <property type="molecule type" value="Genomic_DNA"/>
</dbReference>
<dbReference type="InterPro" id="IPR050425">
    <property type="entry name" value="NAD(P)_dehydrat-like"/>
</dbReference>
<gene>
    <name evidence="4" type="ORF">CAPTEDRAFT_220641</name>
</gene>